<name>A0AA39H608_9BILA</name>
<evidence type="ECO:0000313" key="2">
    <source>
        <dbReference type="Proteomes" id="UP001175271"/>
    </source>
</evidence>
<evidence type="ECO:0000313" key="1">
    <source>
        <dbReference type="EMBL" id="KAK0399893.1"/>
    </source>
</evidence>
<dbReference type="AlphaFoldDB" id="A0AA39H608"/>
<comment type="caution">
    <text evidence="1">The sequence shown here is derived from an EMBL/GenBank/DDBJ whole genome shotgun (WGS) entry which is preliminary data.</text>
</comment>
<dbReference type="Proteomes" id="UP001175271">
    <property type="component" value="Unassembled WGS sequence"/>
</dbReference>
<accession>A0AA39H608</accession>
<dbReference type="EMBL" id="JAUCMV010000005">
    <property type="protein sequence ID" value="KAK0399893.1"/>
    <property type="molecule type" value="Genomic_DNA"/>
</dbReference>
<sequence>MTADLFSCVLNITFYGRKIFAGGLPQMSLREADPDNLEAPPGPVIFLTKEDCPPPSNNILFKDVLCNKFFVCNM</sequence>
<keyword evidence="2" id="KW-1185">Reference proteome</keyword>
<organism evidence="1 2">
    <name type="scientific">Steinernema hermaphroditum</name>
    <dbReference type="NCBI Taxonomy" id="289476"/>
    <lineage>
        <taxon>Eukaryota</taxon>
        <taxon>Metazoa</taxon>
        <taxon>Ecdysozoa</taxon>
        <taxon>Nematoda</taxon>
        <taxon>Chromadorea</taxon>
        <taxon>Rhabditida</taxon>
        <taxon>Tylenchina</taxon>
        <taxon>Panagrolaimomorpha</taxon>
        <taxon>Strongyloidoidea</taxon>
        <taxon>Steinernematidae</taxon>
        <taxon>Steinernema</taxon>
    </lineage>
</organism>
<gene>
    <name evidence="1" type="ORF">QR680_003261</name>
</gene>
<reference evidence="1" key="1">
    <citation type="submission" date="2023-06" db="EMBL/GenBank/DDBJ databases">
        <title>Genomic analysis of the entomopathogenic nematode Steinernema hermaphroditum.</title>
        <authorList>
            <person name="Schwarz E.M."/>
            <person name="Heppert J.K."/>
            <person name="Baniya A."/>
            <person name="Schwartz H.T."/>
            <person name="Tan C.-H."/>
            <person name="Antoshechkin I."/>
            <person name="Sternberg P.W."/>
            <person name="Goodrich-Blair H."/>
            <person name="Dillman A.R."/>
        </authorList>
    </citation>
    <scope>NUCLEOTIDE SEQUENCE</scope>
    <source>
        <strain evidence="1">PS9179</strain>
        <tissue evidence="1">Whole animal</tissue>
    </source>
</reference>
<proteinExistence type="predicted"/>
<protein>
    <submittedName>
        <fullName evidence="1">Uncharacterized protein</fullName>
    </submittedName>
</protein>